<dbReference type="Proteomes" id="UP000603904">
    <property type="component" value="Unassembled WGS sequence"/>
</dbReference>
<keyword evidence="1" id="KW-0812">Transmembrane</keyword>
<proteinExistence type="predicted"/>
<protein>
    <recommendedName>
        <fullName evidence="4">Integral membrane protein</fullName>
    </recommendedName>
</protein>
<evidence type="ECO:0000256" key="1">
    <source>
        <dbReference type="SAM" id="Phobius"/>
    </source>
</evidence>
<evidence type="ECO:0008006" key="4">
    <source>
        <dbReference type="Google" id="ProtNLM"/>
    </source>
</evidence>
<reference evidence="2 3" key="1">
    <citation type="submission" date="2021-01" db="EMBL/GenBank/DDBJ databases">
        <title>Whole genome shotgun sequence of Microbispora corallina NBRC 16416.</title>
        <authorList>
            <person name="Komaki H."/>
            <person name="Tamura T."/>
        </authorList>
    </citation>
    <scope>NUCLEOTIDE SEQUENCE [LARGE SCALE GENOMIC DNA]</scope>
    <source>
        <strain evidence="2 3">NBRC 16416</strain>
    </source>
</reference>
<evidence type="ECO:0000313" key="3">
    <source>
        <dbReference type="Proteomes" id="UP000603904"/>
    </source>
</evidence>
<organism evidence="2 3">
    <name type="scientific">Microbispora corallina</name>
    <dbReference type="NCBI Taxonomy" id="83302"/>
    <lineage>
        <taxon>Bacteria</taxon>
        <taxon>Bacillati</taxon>
        <taxon>Actinomycetota</taxon>
        <taxon>Actinomycetes</taxon>
        <taxon>Streptosporangiales</taxon>
        <taxon>Streptosporangiaceae</taxon>
        <taxon>Microbispora</taxon>
    </lineage>
</organism>
<keyword evidence="3" id="KW-1185">Reference proteome</keyword>
<dbReference type="EMBL" id="BOOC01000017">
    <property type="protein sequence ID" value="GIH40887.1"/>
    <property type="molecule type" value="Genomic_DNA"/>
</dbReference>
<keyword evidence="1" id="KW-1133">Transmembrane helix</keyword>
<name>A0ABQ4G1D7_9ACTN</name>
<keyword evidence="1" id="KW-0472">Membrane</keyword>
<gene>
    <name evidence="2" type="ORF">Mco01_38870</name>
</gene>
<sequence>MHTSSEGRGLMAALLLIVACATSAVAGCVLIREADGWDADHRRVTAQVVRVLRVPVAAARPAPVPGAVAELAWTGRDGRPRTGRTVLPSAHAPGDRVELWVDARETPASGPPPVGLVVLVALLGGLSAAGGLWAAGHLARHGRQAWTARRAVAGWEGEWRAIAPRGR</sequence>
<comment type="caution">
    <text evidence="2">The sequence shown here is derived from an EMBL/GenBank/DDBJ whole genome shotgun (WGS) entry which is preliminary data.</text>
</comment>
<evidence type="ECO:0000313" key="2">
    <source>
        <dbReference type="EMBL" id="GIH40887.1"/>
    </source>
</evidence>
<accession>A0ABQ4G1D7</accession>
<dbReference type="RefSeq" id="WP_204058274.1">
    <property type="nucleotide sequence ID" value="NZ_BAAAGP010000014.1"/>
</dbReference>
<feature type="transmembrane region" description="Helical" evidence="1">
    <location>
        <begin position="114"/>
        <end position="135"/>
    </location>
</feature>